<organism evidence="5 6">
    <name type="scientific">Parvibaculum sedimenti</name>
    <dbReference type="NCBI Taxonomy" id="2608632"/>
    <lineage>
        <taxon>Bacteria</taxon>
        <taxon>Pseudomonadati</taxon>
        <taxon>Pseudomonadota</taxon>
        <taxon>Alphaproteobacteria</taxon>
        <taxon>Hyphomicrobiales</taxon>
        <taxon>Parvibaculaceae</taxon>
        <taxon>Parvibaculum</taxon>
    </lineage>
</organism>
<feature type="domain" description="HTH marR-type" evidence="4">
    <location>
        <begin position="27"/>
        <end position="159"/>
    </location>
</feature>
<proteinExistence type="predicted"/>
<dbReference type="InterPro" id="IPR036388">
    <property type="entry name" value="WH-like_DNA-bd_sf"/>
</dbReference>
<dbReference type="GO" id="GO:0006950">
    <property type="term" value="P:response to stress"/>
    <property type="evidence" value="ECO:0007669"/>
    <property type="project" value="TreeGrafter"/>
</dbReference>
<evidence type="ECO:0000313" key="6">
    <source>
        <dbReference type="Proteomes" id="UP000468901"/>
    </source>
</evidence>
<dbReference type="PROSITE" id="PS01117">
    <property type="entry name" value="HTH_MARR_1"/>
    <property type="match status" value="1"/>
</dbReference>
<dbReference type="PROSITE" id="PS50995">
    <property type="entry name" value="HTH_MARR_2"/>
    <property type="match status" value="1"/>
</dbReference>
<dbReference type="AlphaFoldDB" id="A0A6N6VLA9"/>
<dbReference type="PANTHER" id="PTHR33164">
    <property type="entry name" value="TRANSCRIPTIONAL REGULATOR, MARR FAMILY"/>
    <property type="match status" value="1"/>
</dbReference>
<evidence type="ECO:0000313" key="5">
    <source>
        <dbReference type="EMBL" id="KAB7741532.1"/>
    </source>
</evidence>
<sequence length="165" mass="18559">MFTPEEFEILLRERFRQEGPGVDVAANSVIVGMVLGAMRAEVVLEQQVHRPQGLTWAGFRMLFCLWICGPMNTGALSRMLFTTAPTVSSVLNTMEGRGYVERRRSSEDRRQVSVHLTPVGEKLIARAFRAQHVLEKKWVAGLPPSDIAAFLRVLRHLTEKVQAAE</sequence>
<dbReference type="GO" id="GO:0003700">
    <property type="term" value="F:DNA-binding transcription factor activity"/>
    <property type="evidence" value="ECO:0007669"/>
    <property type="project" value="InterPro"/>
</dbReference>
<dbReference type="Gene3D" id="1.10.10.10">
    <property type="entry name" value="Winged helix-like DNA-binding domain superfamily/Winged helix DNA-binding domain"/>
    <property type="match status" value="1"/>
</dbReference>
<evidence type="ECO:0000259" key="4">
    <source>
        <dbReference type="PROSITE" id="PS50995"/>
    </source>
</evidence>
<keyword evidence="1" id="KW-0805">Transcription regulation</keyword>
<keyword evidence="3" id="KW-0804">Transcription</keyword>
<comment type="caution">
    <text evidence="5">The sequence shown here is derived from an EMBL/GenBank/DDBJ whole genome shotgun (WGS) entry which is preliminary data.</text>
</comment>
<name>A0A6N6VLA9_9HYPH</name>
<gene>
    <name evidence="5" type="ORF">F2P47_03750</name>
</gene>
<accession>A0A6N6VLA9</accession>
<dbReference type="InterPro" id="IPR000835">
    <property type="entry name" value="HTH_MarR-typ"/>
</dbReference>
<dbReference type="SMART" id="SM00347">
    <property type="entry name" value="HTH_MARR"/>
    <property type="match status" value="1"/>
</dbReference>
<dbReference type="InterPro" id="IPR036390">
    <property type="entry name" value="WH_DNA-bd_sf"/>
</dbReference>
<dbReference type="PANTHER" id="PTHR33164:SF43">
    <property type="entry name" value="HTH-TYPE TRANSCRIPTIONAL REPRESSOR YETL"/>
    <property type="match status" value="1"/>
</dbReference>
<keyword evidence="6" id="KW-1185">Reference proteome</keyword>
<dbReference type="Pfam" id="PF01047">
    <property type="entry name" value="MarR"/>
    <property type="match status" value="1"/>
</dbReference>
<evidence type="ECO:0000256" key="3">
    <source>
        <dbReference type="ARBA" id="ARBA00023163"/>
    </source>
</evidence>
<keyword evidence="2" id="KW-0238">DNA-binding</keyword>
<dbReference type="Proteomes" id="UP000468901">
    <property type="component" value="Unassembled WGS sequence"/>
</dbReference>
<dbReference type="InterPro" id="IPR039422">
    <property type="entry name" value="MarR/SlyA-like"/>
</dbReference>
<evidence type="ECO:0000256" key="1">
    <source>
        <dbReference type="ARBA" id="ARBA00023015"/>
    </source>
</evidence>
<reference evidence="5 6" key="1">
    <citation type="submission" date="2019-09" db="EMBL/GenBank/DDBJ databases">
        <title>Parvibaculum sedimenti sp. nov., isolated from sediment.</title>
        <authorList>
            <person name="Wang Y."/>
        </authorList>
    </citation>
    <scope>NUCLEOTIDE SEQUENCE [LARGE SCALE GENOMIC DNA]</scope>
    <source>
        <strain evidence="5 6">HXT-9</strain>
    </source>
</reference>
<protein>
    <submittedName>
        <fullName evidence="5">MarR family transcriptional regulator</fullName>
    </submittedName>
</protein>
<dbReference type="EMBL" id="WESC01000003">
    <property type="protein sequence ID" value="KAB7741532.1"/>
    <property type="molecule type" value="Genomic_DNA"/>
</dbReference>
<evidence type="ECO:0000256" key="2">
    <source>
        <dbReference type="ARBA" id="ARBA00023125"/>
    </source>
</evidence>
<dbReference type="SUPFAM" id="SSF46785">
    <property type="entry name" value="Winged helix' DNA-binding domain"/>
    <property type="match status" value="1"/>
</dbReference>
<dbReference type="RefSeq" id="WP_152214835.1">
    <property type="nucleotide sequence ID" value="NZ_WESC01000003.1"/>
</dbReference>
<dbReference type="GO" id="GO:0003677">
    <property type="term" value="F:DNA binding"/>
    <property type="evidence" value="ECO:0007669"/>
    <property type="project" value="UniProtKB-KW"/>
</dbReference>
<dbReference type="InterPro" id="IPR023187">
    <property type="entry name" value="Tscrpt_reg_MarR-type_CS"/>
</dbReference>